<keyword evidence="10" id="KW-1185">Reference proteome</keyword>
<dbReference type="KEGG" id="ttu:TERTU_0034"/>
<evidence type="ECO:0000256" key="6">
    <source>
        <dbReference type="ARBA" id="ARBA00023065"/>
    </source>
</evidence>
<proteinExistence type="predicted"/>
<dbReference type="InterPro" id="IPR050721">
    <property type="entry name" value="Trk_Ktr_HKT_K-transport"/>
</dbReference>
<evidence type="ECO:0000256" key="5">
    <source>
        <dbReference type="ARBA" id="ARBA00023027"/>
    </source>
</evidence>
<dbReference type="NCBIfam" id="NF007032">
    <property type="entry name" value="PRK09496.1-4"/>
    <property type="match status" value="1"/>
</dbReference>
<evidence type="ECO:0000259" key="7">
    <source>
        <dbReference type="PROSITE" id="PS51201"/>
    </source>
</evidence>
<name>C5BKP7_TERTT</name>
<feature type="domain" description="RCK N-terminal" evidence="7">
    <location>
        <begin position="231"/>
        <end position="347"/>
    </location>
</feature>
<dbReference type="PANTHER" id="PTHR43833">
    <property type="entry name" value="POTASSIUM CHANNEL PROTEIN 2-RELATED-RELATED"/>
    <property type="match status" value="1"/>
</dbReference>
<dbReference type="InterPro" id="IPR036721">
    <property type="entry name" value="RCK_C_sf"/>
</dbReference>
<dbReference type="Pfam" id="PF02254">
    <property type="entry name" value="TrkA_N"/>
    <property type="match status" value="2"/>
</dbReference>
<dbReference type="SUPFAM" id="SSF51735">
    <property type="entry name" value="NAD(P)-binding Rossmann-fold domains"/>
    <property type="match status" value="2"/>
</dbReference>
<dbReference type="OrthoDB" id="9775180at2"/>
<dbReference type="Pfam" id="PF02080">
    <property type="entry name" value="TrkA_C"/>
    <property type="match status" value="1"/>
</dbReference>
<evidence type="ECO:0000256" key="4">
    <source>
        <dbReference type="ARBA" id="ARBA00022958"/>
    </source>
</evidence>
<reference evidence="9 10" key="1">
    <citation type="journal article" date="2009" name="PLoS ONE">
        <title>The complete genome of Teredinibacter turnerae T7901: an intracellular endosymbiont of marine wood-boring bivalves (shipworms).</title>
        <authorList>
            <person name="Yang J.C."/>
            <person name="Madupu R."/>
            <person name="Durkin A.S."/>
            <person name="Ekborg N.A."/>
            <person name="Pedamallu C.S."/>
            <person name="Hostetler J.B."/>
            <person name="Radune D."/>
            <person name="Toms B.S."/>
            <person name="Henrissat B."/>
            <person name="Coutinho P.M."/>
            <person name="Schwarz S."/>
            <person name="Field L."/>
            <person name="Trindade-Silva A.E."/>
            <person name="Soares C.A.G."/>
            <person name="Elshahawi S."/>
            <person name="Hanora A."/>
            <person name="Schmidt E.W."/>
            <person name="Haygood M.G."/>
            <person name="Posfai J."/>
            <person name="Benner J."/>
            <person name="Madinger C."/>
            <person name="Nove J."/>
            <person name="Anton B."/>
            <person name="Chaudhary K."/>
            <person name="Foster J."/>
            <person name="Holman A."/>
            <person name="Kumar S."/>
            <person name="Lessard P.A."/>
            <person name="Luyten Y.A."/>
            <person name="Slatko B."/>
            <person name="Wood N."/>
            <person name="Wu B."/>
            <person name="Teplitski M."/>
            <person name="Mougous J.D."/>
            <person name="Ward N."/>
            <person name="Eisen J.A."/>
            <person name="Badger J.H."/>
            <person name="Distel D.L."/>
        </authorList>
    </citation>
    <scope>NUCLEOTIDE SEQUENCE [LARGE SCALE GENOMIC DNA]</scope>
    <source>
        <strain evidence="10">ATCC 39867 / T7901</strain>
    </source>
</reference>
<dbReference type="EMBL" id="CP001614">
    <property type="protein sequence ID" value="ACR11235.1"/>
    <property type="molecule type" value="Genomic_DNA"/>
</dbReference>
<sequence length="483" mass="52936">MKIIILGAGRVGGTLASNLASEANDITVVDSNEGYLRELRDRIDIGVVAGHASHPEVLLRAGIEDADMLIAVTGVDEINMVACQIAHSLFRTPTKIARIRSQEYASHPGLFRPDALPVDVIISPEQIVSAYLFRLIEQPGALQVLDFAEGAVQLVAVRAYYGGPLVGQELRFLRKHMPNVDTRVAAIYRRNRPIMPTGSTVIEADDEVFFLAAKQDIRAVMSELRRLDRPYKRIIIAGGGNIGQRLAEQLENNYSVKVIENNEARCLALTERLSKSIVLLGNSSSQELLAEEHIEDTDVFLAVTNSDEANIMSSMLAKRMGARKVLTLISNPAYADLVQGSDIDIAISPQLATIGTLLTHVRRGDIVNVHSLRRGAAEAIEVIAHGDSRTSKVVGRAIEDIDLPEGATIGAIVREASAEDYRDSGVRSDMSLGSTGKTYQYQEVIIAHDDVVIESGDHVILFLVDKRYTRDIERLFQVGFTFF</sequence>
<keyword evidence="3" id="KW-0633">Potassium transport</keyword>
<dbReference type="InterPro" id="IPR006036">
    <property type="entry name" value="K_uptake_TrkA"/>
</dbReference>
<dbReference type="AlphaFoldDB" id="C5BKP7"/>
<dbReference type="InterPro" id="IPR003148">
    <property type="entry name" value="RCK_N"/>
</dbReference>
<dbReference type="GO" id="GO:0015079">
    <property type="term" value="F:potassium ion transmembrane transporter activity"/>
    <property type="evidence" value="ECO:0007669"/>
    <property type="project" value="InterPro"/>
</dbReference>
<dbReference type="Proteomes" id="UP000009080">
    <property type="component" value="Chromosome"/>
</dbReference>
<evidence type="ECO:0000256" key="1">
    <source>
        <dbReference type="ARBA" id="ARBA00017378"/>
    </source>
</evidence>
<feature type="domain" description="RCK C-terminal" evidence="8">
    <location>
        <begin position="142"/>
        <end position="226"/>
    </location>
</feature>
<organism evidence="9 10">
    <name type="scientific">Teredinibacter turnerae (strain ATCC 39867 / T7901)</name>
    <dbReference type="NCBI Taxonomy" id="377629"/>
    <lineage>
        <taxon>Bacteria</taxon>
        <taxon>Pseudomonadati</taxon>
        <taxon>Pseudomonadota</taxon>
        <taxon>Gammaproteobacteria</taxon>
        <taxon>Cellvibrionales</taxon>
        <taxon>Cellvibrionaceae</taxon>
        <taxon>Teredinibacter</taxon>
    </lineage>
</organism>
<dbReference type="STRING" id="377629.TERTU_0034"/>
<keyword evidence="6" id="KW-0406">Ion transport</keyword>
<dbReference type="InterPro" id="IPR036291">
    <property type="entry name" value="NAD(P)-bd_dom_sf"/>
</dbReference>
<gene>
    <name evidence="9" type="ordered locus">TERTU_0034</name>
</gene>
<dbReference type="NCBIfam" id="NF007031">
    <property type="entry name" value="PRK09496.1-2"/>
    <property type="match status" value="1"/>
</dbReference>
<evidence type="ECO:0000313" key="9">
    <source>
        <dbReference type="EMBL" id="ACR11235.1"/>
    </source>
</evidence>
<accession>C5BKP7</accession>
<dbReference type="PANTHER" id="PTHR43833:SF5">
    <property type="entry name" value="TRK SYSTEM POTASSIUM UPTAKE PROTEIN TRKA"/>
    <property type="match status" value="1"/>
</dbReference>
<dbReference type="HOGENOM" id="CLU_046525_0_2_6"/>
<keyword evidence="2" id="KW-0813">Transport</keyword>
<evidence type="ECO:0000256" key="2">
    <source>
        <dbReference type="ARBA" id="ARBA00022448"/>
    </source>
</evidence>
<evidence type="ECO:0000259" key="8">
    <source>
        <dbReference type="PROSITE" id="PS51202"/>
    </source>
</evidence>
<protein>
    <recommendedName>
        <fullName evidence="1">Trk system potassium uptake protein TrkA</fullName>
    </recommendedName>
</protein>
<dbReference type="InterPro" id="IPR006037">
    <property type="entry name" value="RCK_C"/>
</dbReference>
<feature type="domain" description="RCK C-terminal" evidence="8">
    <location>
        <begin position="367"/>
        <end position="481"/>
    </location>
</feature>
<dbReference type="GO" id="GO:0005886">
    <property type="term" value="C:plasma membrane"/>
    <property type="evidence" value="ECO:0007669"/>
    <property type="project" value="InterPro"/>
</dbReference>
<dbReference type="PROSITE" id="PS51201">
    <property type="entry name" value="RCK_N"/>
    <property type="match status" value="2"/>
</dbReference>
<dbReference type="PROSITE" id="PS51202">
    <property type="entry name" value="RCK_C"/>
    <property type="match status" value="2"/>
</dbReference>
<keyword evidence="5" id="KW-0520">NAD</keyword>
<dbReference type="RefSeq" id="WP_015817347.1">
    <property type="nucleotide sequence ID" value="NC_012997.1"/>
</dbReference>
<dbReference type="SUPFAM" id="SSF116726">
    <property type="entry name" value="TrkA C-terminal domain-like"/>
    <property type="match status" value="1"/>
</dbReference>
<evidence type="ECO:0000256" key="3">
    <source>
        <dbReference type="ARBA" id="ARBA00022538"/>
    </source>
</evidence>
<dbReference type="eggNOG" id="COG0569">
    <property type="taxonomic scope" value="Bacteria"/>
</dbReference>
<dbReference type="NCBIfam" id="NF007030">
    <property type="entry name" value="PRK09496.1-1"/>
    <property type="match status" value="1"/>
</dbReference>
<dbReference type="FunFam" id="3.40.50.720:FF:000042">
    <property type="entry name" value="Trk system potassium transporter TrkA"/>
    <property type="match status" value="1"/>
</dbReference>
<dbReference type="Gene3D" id="3.40.50.720">
    <property type="entry name" value="NAD(P)-binding Rossmann-like Domain"/>
    <property type="match status" value="2"/>
</dbReference>
<dbReference type="NCBIfam" id="NF007039">
    <property type="entry name" value="PRK09496.3-2"/>
    <property type="match status" value="1"/>
</dbReference>
<dbReference type="PRINTS" id="PR00335">
    <property type="entry name" value="KUPTAKETRKA"/>
</dbReference>
<dbReference type="Gene3D" id="3.30.70.1450">
    <property type="entry name" value="Regulator of K+ conductance, C-terminal domain"/>
    <property type="match status" value="2"/>
</dbReference>
<evidence type="ECO:0000313" key="10">
    <source>
        <dbReference type="Proteomes" id="UP000009080"/>
    </source>
</evidence>
<keyword evidence="4" id="KW-0630">Potassium</keyword>
<feature type="domain" description="RCK N-terminal" evidence="7">
    <location>
        <begin position="1"/>
        <end position="122"/>
    </location>
</feature>
<dbReference type="FunFam" id="3.30.70.1450:FF:000001">
    <property type="entry name" value="Trk system potassium transporter TrkA"/>
    <property type="match status" value="1"/>
</dbReference>